<evidence type="ECO:0000256" key="1">
    <source>
        <dbReference type="ARBA" id="ARBA00022729"/>
    </source>
</evidence>
<evidence type="ECO:0000313" key="4">
    <source>
        <dbReference type="EMBL" id="QGV11548.1"/>
    </source>
</evidence>
<protein>
    <submittedName>
        <fullName evidence="4">Vg1</fullName>
    </submittedName>
</protein>
<evidence type="ECO:0000259" key="3">
    <source>
        <dbReference type="PROSITE" id="PS51211"/>
    </source>
</evidence>
<reference evidence="4" key="1">
    <citation type="submission" date="2019-09" db="EMBL/GenBank/DDBJ databases">
        <title>Transcriptome expression in two lineages of Tetrastichus brontispae, implications in the parasitic wasp host-speciation.</title>
        <authorList>
            <person name="Sanchez-Garcia F.J."/>
            <person name="Hou Y."/>
            <person name="Tang B."/>
        </authorList>
    </citation>
    <scope>NUCLEOTIDE SEQUENCE</scope>
</reference>
<dbReference type="InterPro" id="IPR015816">
    <property type="entry name" value="Vitellinogen_b-sht_N"/>
</dbReference>
<accession>A0A650FKU4</accession>
<dbReference type="InterPro" id="IPR011030">
    <property type="entry name" value="Lipovitellin_superhlx_dom"/>
</dbReference>
<dbReference type="PANTHER" id="PTHR23345:SF33">
    <property type="entry name" value="CROSSVEINLESS D"/>
    <property type="match status" value="1"/>
</dbReference>
<dbReference type="SUPFAM" id="SSF48431">
    <property type="entry name" value="Lipovitellin-phosvitin complex, superhelical domain"/>
    <property type="match status" value="1"/>
</dbReference>
<dbReference type="Gene3D" id="2.30.230.10">
    <property type="entry name" value="Lipovitellin, beta-sheet shell regions, chain A"/>
    <property type="match status" value="1"/>
</dbReference>
<proteinExistence type="evidence at transcript level"/>
<dbReference type="InterPro" id="IPR015819">
    <property type="entry name" value="Lipid_transp_b-sht_shell"/>
</dbReference>
<dbReference type="GO" id="GO:0005319">
    <property type="term" value="F:lipid transporter activity"/>
    <property type="evidence" value="ECO:0007669"/>
    <property type="project" value="InterPro"/>
</dbReference>
<dbReference type="InterPro" id="IPR015255">
    <property type="entry name" value="Vitellinogen_open_b-sht"/>
</dbReference>
<sequence length="1214" mass="138111">MNMSIELTSHKYLKCVITLRMALVLCVLLAARTVEGIFTPGKEYVYEYEAVSSSGVFVPSKSQSSWGFSGSLIVKAYDDEVLIRFQDLKTKVSNGPEELVMKDDGINVDVPAVADLLKPFAIQYKNGRVDNFSVETNEAVWATNIKRSVAGILQVDLVALDTQSAFHSTEVNHYGECIIEYIVIIESDNKRILRKSVDPRTCKGHSQRAWSIVPHMPCPNADQNPVLKTSERFYEVSIVNNKSQFLSINASGEIYIQPFQSLGEAHFLTATQKMRFISEKDHNEKAKLNEFQTKTVQHDLPEDDDLTQGRATVEKSSIFKSISVLLNRLSQRLENPGLDMEVDNLHNTTISVLLYYLGMLHRGDLQMAYNNISGTSYKEETVRNMFLEALPQVGTTESALFVLELIQSRSVSDITAIQLLTHLPFHVRKPDVQLLLGLQPLLNLHKKIAPEVQHTGILTFGTLVYKTCLVYCPYEMLDDYVKLYLDKLTERKDYEKKMVWLEGLSNIQLGRVVEFLEPIASGNNGEPRHLRALAAWASLPTAPLRPDVIYPVYWPILVNRTEHLEMRIAALTLLIVSNPSPNRLISLYWYLKEEPNPHLYNFYYTTLKSVERTKFPCYARMSGIAAQFARIMKKPPLSQQILTGNYMFDYQDSKRHFGAFVQGIVVANSVTNVPEMAYITLNNHGTGLDLNHVSIYIKGEGILPAISTNFNELPSLAQIEDILKQFKMKHKSGNPVHFELIAKVQQKAVLCLHLNQSNLVDAFKYISTLKESTYHVYETMEFHVNQQRIHVPLTMESVQVTDLGTNVRVAVIATSLFSMRGNFTHFLHGRNNHFILRTSIQGTEMIENYNPLNDFWHAAIRSQSVHGYLPVNVTFGFHETLFFSYNTPEEKLKVGLIAHVRTSTNIRGFKIKSRLKSICPNCTDLYNARRSPEKETKSKTLYNFEVPELEGVFGLKTFDCEDRSLFEESMISDVLSAHQSNCQISPILEVVLLGLHFFDYLSYVPPTGSCGLEAYLEPISSFSSEIKFEYMLRDKHHMFALTRKSITQAEIMRQWNVAVAYDVTSWLSDTLKIKATRSALGERVLKVCIEGDRVTPWDWDFLSTKPSDPAEVKLQIVWGLADTAKGKCNGSSLSIDFTAEITSDQIKESKKNVWPYNECHMQTQGKSFTPFTEACYDASKEMSTLRKYKVSITHENVLIDLLFLSLVSYNRRRY</sequence>
<dbReference type="SMART" id="SM01169">
    <property type="entry name" value="DUF1943"/>
    <property type="match status" value="1"/>
</dbReference>
<organism evidence="4">
    <name type="scientific">Tetrastichus brontispae</name>
    <dbReference type="NCBI Taxonomy" id="2033808"/>
    <lineage>
        <taxon>Eukaryota</taxon>
        <taxon>Metazoa</taxon>
        <taxon>Ecdysozoa</taxon>
        <taxon>Arthropoda</taxon>
        <taxon>Hexapoda</taxon>
        <taxon>Insecta</taxon>
        <taxon>Pterygota</taxon>
        <taxon>Neoptera</taxon>
        <taxon>Endopterygota</taxon>
        <taxon>Hymenoptera</taxon>
        <taxon>Apocrita</taxon>
        <taxon>Proctotrupomorpha</taxon>
        <taxon>Chalcidoidea</taxon>
        <taxon>Eulophidae</taxon>
        <taxon>Tetrastichinae</taxon>
        <taxon>Tetrastichus</taxon>
    </lineage>
</organism>
<dbReference type="InterPro" id="IPR001747">
    <property type="entry name" value="Vitellogenin_N"/>
</dbReference>
<comment type="caution">
    <text evidence="2">Lacks conserved residue(s) required for the propagation of feature annotation.</text>
</comment>
<dbReference type="EMBL" id="MN567148">
    <property type="protein sequence ID" value="QGV11548.1"/>
    <property type="molecule type" value="mRNA"/>
</dbReference>
<dbReference type="PANTHER" id="PTHR23345">
    <property type="entry name" value="VITELLOGENIN-RELATED"/>
    <property type="match status" value="1"/>
</dbReference>
<evidence type="ECO:0000256" key="2">
    <source>
        <dbReference type="PROSITE-ProRule" id="PRU00557"/>
    </source>
</evidence>
<dbReference type="SUPFAM" id="SSF56968">
    <property type="entry name" value="Lipovitellin-phosvitin complex, beta-sheet shell regions"/>
    <property type="match status" value="1"/>
</dbReference>
<dbReference type="SMART" id="SM00638">
    <property type="entry name" value="LPD_N"/>
    <property type="match status" value="1"/>
</dbReference>
<feature type="domain" description="Vitellogenin" evidence="3">
    <location>
        <begin position="38"/>
        <end position="678"/>
    </location>
</feature>
<dbReference type="AlphaFoldDB" id="A0A650FKU4"/>
<dbReference type="Gene3D" id="1.25.10.20">
    <property type="entry name" value="Vitellinogen, superhelical"/>
    <property type="match status" value="1"/>
</dbReference>
<gene>
    <name evidence="4" type="primary">vg1a</name>
</gene>
<dbReference type="InterPro" id="IPR050733">
    <property type="entry name" value="Vitellogenin/Apolipophorin"/>
</dbReference>
<dbReference type="Pfam" id="PF01347">
    <property type="entry name" value="Vitellogenin_N"/>
    <property type="match status" value="1"/>
</dbReference>
<name>A0A650FKU4_9HYME</name>
<keyword evidence="1" id="KW-0732">Signal</keyword>
<dbReference type="PROSITE" id="PS51211">
    <property type="entry name" value="VITELLOGENIN"/>
    <property type="match status" value="1"/>
</dbReference>